<dbReference type="PANTHER" id="PTHR11439:SF440">
    <property type="entry name" value="INTEGRASE CATALYTIC DOMAIN-CONTAINING PROTEIN"/>
    <property type="match status" value="1"/>
</dbReference>
<dbReference type="SUPFAM" id="SSF53098">
    <property type="entry name" value="Ribonuclease H-like"/>
    <property type="match status" value="1"/>
</dbReference>
<feature type="compositionally biased region" description="Polar residues" evidence="2">
    <location>
        <begin position="478"/>
        <end position="493"/>
    </location>
</feature>
<dbReference type="Gene3D" id="4.10.60.10">
    <property type="entry name" value="Zinc finger, CCHC-type"/>
    <property type="match status" value="1"/>
</dbReference>
<keyword evidence="7" id="KW-1185">Reference proteome</keyword>
<dbReference type="Proteomes" id="UP001642464">
    <property type="component" value="Unassembled WGS sequence"/>
</dbReference>
<feature type="region of interest" description="Disordered" evidence="2">
    <location>
        <begin position="269"/>
        <end position="326"/>
    </location>
</feature>
<accession>A0ABP0JEW6</accession>
<reference evidence="6 7" key="1">
    <citation type="submission" date="2024-02" db="EMBL/GenBank/DDBJ databases">
        <authorList>
            <person name="Chen Y."/>
            <person name="Shah S."/>
            <person name="Dougan E. K."/>
            <person name="Thang M."/>
            <person name="Chan C."/>
        </authorList>
    </citation>
    <scope>NUCLEOTIDE SEQUENCE [LARGE SCALE GENOMIC DNA]</scope>
</reference>
<dbReference type="SUPFAM" id="SSF56672">
    <property type="entry name" value="DNA/RNA polymerases"/>
    <property type="match status" value="1"/>
</dbReference>
<evidence type="ECO:0000313" key="6">
    <source>
        <dbReference type="EMBL" id="CAK9012943.1"/>
    </source>
</evidence>
<dbReference type="InterPro" id="IPR043502">
    <property type="entry name" value="DNA/RNA_pol_sf"/>
</dbReference>
<feature type="region of interest" description="Disordered" evidence="2">
    <location>
        <begin position="962"/>
        <end position="1130"/>
    </location>
</feature>
<keyword evidence="1" id="KW-0863">Zinc-finger</keyword>
<dbReference type="PROSITE" id="PS50158">
    <property type="entry name" value="ZF_CCHC"/>
    <property type="match status" value="1"/>
</dbReference>
<keyword evidence="1" id="KW-0862">Zinc</keyword>
<dbReference type="InterPro" id="IPR036397">
    <property type="entry name" value="RNaseH_sf"/>
</dbReference>
<feature type="domain" description="Peptidase A2" evidence="4">
    <location>
        <begin position="528"/>
        <end position="565"/>
    </location>
</feature>
<feature type="compositionally biased region" description="Gly residues" evidence="2">
    <location>
        <begin position="312"/>
        <end position="324"/>
    </location>
</feature>
<evidence type="ECO:0000256" key="1">
    <source>
        <dbReference type="PROSITE-ProRule" id="PRU00047"/>
    </source>
</evidence>
<dbReference type="InterPro" id="IPR001878">
    <property type="entry name" value="Znf_CCHC"/>
</dbReference>
<feature type="domain" description="CCHC-type" evidence="3">
    <location>
        <begin position="350"/>
        <end position="365"/>
    </location>
</feature>
<dbReference type="CDD" id="cd09272">
    <property type="entry name" value="RNase_HI_RT_Ty1"/>
    <property type="match status" value="1"/>
</dbReference>
<organism evidence="6 7">
    <name type="scientific">Durusdinium trenchii</name>
    <dbReference type="NCBI Taxonomy" id="1381693"/>
    <lineage>
        <taxon>Eukaryota</taxon>
        <taxon>Sar</taxon>
        <taxon>Alveolata</taxon>
        <taxon>Dinophyceae</taxon>
        <taxon>Suessiales</taxon>
        <taxon>Symbiodiniaceae</taxon>
        <taxon>Durusdinium</taxon>
    </lineage>
</organism>
<comment type="caution">
    <text evidence="6">The sequence shown here is derived from an EMBL/GenBank/DDBJ whole genome shotgun (WGS) entry which is preliminary data.</text>
</comment>
<name>A0ABP0JEW6_9DINO</name>
<feature type="region of interest" description="Disordered" evidence="2">
    <location>
        <begin position="478"/>
        <end position="498"/>
    </location>
</feature>
<feature type="compositionally biased region" description="Basic and acidic residues" evidence="2">
    <location>
        <begin position="985"/>
        <end position="994"/>
    </location>
</feature>
<evidence type="ECO:0000259" key="3">
    <source>
        <dbReference type="PROSITE" id="PS50158"/>
    </source>
</evidence>
<dbReference type="PANTHER" id="PTHR11439">
    <property type="entry name" value="GAG-POL-RELATED RETROTRANSPOSON"/>
    <property type="match status" value="1"/>
</dbReference>
<proteinExistence type="predicted"/>
<dbReference type="InterPro" id="IPR036875">
    <property type="entry name" value="Znf_CCHC_sf"/>
</dbReference>
<feature type="domain" description="Integrase catalytic" evidence="5">
    <location>
        <begin position="732"/>
        <end position="902"/>
    </location>
</feature>
<dbReference type="EMBL" id="CAXAMM010006988">
    <property type="protein sequence ID" value="CAK9012943.1"/>
    <property type="molecule type" value="Genomic_DNA"/>
</dbReference>
<evidence type="ECO:0000313" key="7">
    <source>
        <dbReference type="Proteomes" id="UP001642464"/>
    </source>
</evidence>
<keyword evidence="1" id="KW-0479">Metal-binding</keyword>
<feature type="region of interest" description="Disordered" evidence="2">
    <location>
        <begin position="414"/>
        <end position="460"/>
    </location>
</feature>
<feature type="compositionally biased region" description="Basic and acidic residues" evidence="2">
    <location>
        <begin position="1101"/>
        <end position="1110"/>
    </location>
</feature>
<feature type="compositionally biased region" description="Polar residues" evidence="2">
    <location>
        <begin position="998"/>
        <end position="1007"/>
    </location>
</feature>
<sequence>MAPVPPPNPPPGAAPPINQERIMRLLAAQAGKRLEEMNPQQIEAMLQTLEEDYEDLLQPPEGAPLSPDDGASIKETDFPTSRMAQNLNEETWPIFVTAFKHVMQRIGIARVDTQRLIDGHREPNGRLNALIEDAVCAILTKEDKADFLHSIGERRGSPIKALREMRNNHNSKNASHTIRILRNIMAARAEGSSPAQVRRFSRQFGRLLGEFRDVSGTRLQHVVAVYMFLQALPEELDPVIEHLELNNNLKELTLDQVQKQMILQIDQREARARNNGRSQAFHSTHQHGQQQQHQGQQNNHPGKRRFQSAFPRGGGGGGAQGGHGVSNRVHQQTHMATRADGQDFLDSDPCQACGRPGHTARSCKQRSRMFCTNCLMPGHKASTCTPRAQAFPVEWLPQHYRIKQRILEERGITGAAGDNQGQGEYGQARGGPRQNQGQHAMHYAQHPNPPTFRQPPGLSNFNMAAEDQIINEVFSQFETSDGQSQSNNATTQPEGPPSHMSFLYATMTSTIAEAMINQGVIRPEAAKYLALVDTGANDVITPHLDALQDATSLGAGQHQIEGVGGLPIDAEAKGRAIFHTTTESGDLHEIKVGHALYSSKVKLTIVGLVALKEAGYQVDFRVPAEGEASVTSRDGVRIPLTFYNGLWFLNLKKASPRSEANVTMTTATERTKGHDLLWWHNALGHVPFRAIMDIHKEAREMKIDGDLDPAILEDCATCIRNNSKRKQVKKGLKPRPLYFLHYVGLDVIPETEVGIGGYKFTAFFSHHGYGSFFAVPMRTKKDLAKAYLKHRTYLGAPTILESDDEAIITKGDFSDLLLRENVLAKHTAPRNHRSNTVERYIQDYKRMYQALIDHAGLEQRLWPYAVTWASLLSFIRPTGPDRRTTFGRIYGRPPRLTTLPIFGCGVMYMRPDRGPTKTSEGIFLGFPFNGGHASAFIYDLASGRVVESGEYRVLHSFPRLSGPFRNKERIPSMLDNVGNDGALDEGEHVPDQDPGHNTGATSTQEVTTADGLADEGESDSQSPTTSTPTLSDQDPESDSDHRSTKRTATAETNSKETTKTPNQRKKKRRTIATFDDSSDESDESSQDETAGKAKLPTLYRILKEVNERDAKRKRQGGVSGGKGMKKSTTSSAFRAATISLKEIMRSQEGRAALQKEFDSLEAKDTWTATPNHLVPTGTENLHAFVTSTTKRSGVIKCRLVSNGKGQTMDSSETFSATATLESFRAVLTVACTNRFKLRQGDIPTAYLNAPIDRHVALFPPVGYILSKQQLEGLTQAGYVPEEDDLQGRPVRPGRHCKYKLVLNRALYGMKQSGQLWNKEFLKTLLDEYGLEKCAFDPCLFAARHQDGRIRLIVLIYVDDVLWCGDQGESDRFQRFLEDKYKLKVEDSVIDFLGIQIDQAPDGTLIRCTFETLIDKALERFGMIGANSPETPAAPGVVLDAAPEGEEINAPEIPYMQLVGTLMYCCRLYPETAFAVMQLARFMSKYSRNHWKAAKRVLAYLASVKGRGTVFRPVQEAEILQAFSDADFAAHASRRSVTGVSIKLGTNLLFFLSKTQKVTATSTADSELRALGATTKAIIVMRGIMEFLGRRQEAPTPTFVDNNAAWAIANTPGKLNGLVKHLAVTIAFIHDHVEAGTINPAKVDTKENIADLGTKPVSLDVFRRLSPALTGDA</sequence>
<dbReference type="InterPro" id="IPR001995">
    <property type="entry name" value="Peptidase_A2_cat"/>
</dbReference>
<evidence type="ECO:0000259" key="4">
    <source>
        <dbReference type="PROSITE" id="PS50175"/>
    </source>
</evidence>
<evidence type="ECO:0000256" key="2">
    <source>
        <dbReference type="SAM" id="MobiDB-lite"/>
    </source>
</evidence>
<gene>
    <name evidence="6" type="ORF">SCF082_LOCUS11714</name>
</gene>
<dbReference type="Pfam" id="PF07727">
    <property type="entry name" value="RVT_2"/>
    <property type="match status" value="1"/>
</dbReference>
<protein>
    <submittedName>
        <fullName evidence="6">Copia protein (Gag-int-pol protein) [Cleaved into: Copia VLP protein</fullName>
    </submittedName>
</protein>
<dbReference type="InterPro" id="IPR012337">
    <property type="entry name" value="RNaseH-like_sf"/>
</dbReference>
<dbReference type="SUPFAM" id="SSF57756">
    <property type="entry name" value="Retrovirus zinc finger-like domains"/>
    <property type="match status" value="1"/>
</dbReference>
<feature type="compositionally biased region" description="Low complexity" evidence="2">
    <location>
        <begin position="1019"/>
        <end position="1032"/>
    </location>
</feature>
<dbReference type="InterPro" id="IPR013103">
    <property type="entry name" value="RVT_2"/>
</dbReference>
<dbReference type="PROSITE" id="PS50175">
    <property type="entry name" value="ASP_PROT_RETROV"/>
    <property type="match status" value="1"/>
</dbReference>
<evidence type="ECO:0000259" key="5">
    <source>
        <dbReference type="PROSITE" id="PS50994"/>
    </source>
</evidence>
<dbReference type="Gene3D" id="3.30.420.10">
    <property type="entry name" value="Ribonuclease H-like superfamily/Ribonuclease H"/>
    <property type="match status" value="1"/>
</dbReference>
<dbReference type="InterPro" id="IPR001584">
    <property type="entry name" value="Integrase_cat-core"/>
</dbReference>
<feature type="compositionally biased region" description="Acidic residues" evidence="2">
    <location>
        <begin position="1076"/>
        <end position="1086"/>
    </location>
</feature>
<feature type="compositionally biased region" description="Low complexity" evidence="2">
    <location>
        <begin position="286"/>
        <end position="300"/>
    </location>
</feature>
<dbReference type="PROSITE" id="PS50994">
    <property type="entry name" value="INTEGRASE"/>
    <property type="match status" value="1"/>
</dbReference>
<dbReference type="SMART" id="SM00343">
    <property type="entry name" value="ZnF_C2HC"/>
    <property type="match status" value="2"/>
</dbReference>